<sequence>MQRTASAATIAAGLHPSSQPSSSNGVAEIVTLRLTPRRKKKAVKWSEDVVDNEFLNKKSSKKCCIFHKQRPFGEWSDNEDETPCRDAK</sequence>
<comment type="caution">
    <text evidence="2">The sequence shown here is derived from an EMBL/GenBank/DDBJ whole genome shotgun (WGS) entry which is preliminary data.</text>
</comment>
<dbReference type="GO" id="GO:0005634">
    <property type="term" value="C:nucleus"/>
    <property type="evidence" value="ECO:0007669"/>
    <property type="project" value="TreeGrafter"/>
</dbReference>
<evidence type="ECO:0000256" key="1">
    <source>
        <dbReference type="SAM" id="MobiDB-lite"/>
    </source>
</evidence>
<dbReference type="EMBL" id="AGSI01000001">
    <property type="protein sequence ID" value="EIE27775.1"/>
    <property type="molecule type" value="Genomic_DNA"/>
</dbReference>
<dbReference type="Pfam" id="PF07491">
    <property type="entry name" value="PPI_Ypi1"/>
    <property type="match status" value="1"/>
</dbReference>
<dbReference type="PANTHER" id="PTHR20835:SF0">
    <property type="entry name" value="E3 UBIQUITIN-PROTEIN LIGASE PPP1R11"/>
    <property type="match status" value="1"/>
</dbReference>
<dbReference type="eggNOG" id="KOG4102">
    <property type="taxonomic scope" value="Eukaryota"/>
</dbReference>
<dbReference type="GeneID" id="17045790"/>
<dbReference type="GO" id="GO:0004865">
    <property type="term" value="F:protein serine/threonine phosphatase inhibitor activity"/>
    <property type="evidence" value="ECO:0007669"/>
    <property type="project" value="InterPro"/>
</dbReference>
<dbReference type="GO" id="GO:0008157">
    <property type="term" value="F:protein phosphatase 1 binding"/>
    <property type="evidence" value="ECO:0007669"/>
    <property type="project" value="TreeGrafter"/>
</dbReference>
<gene>
    <name evidence="2" type="ORF">COCSUDRAFT_52266</name>
</gene>
<accession>I0ZAV6</accession>
<protein>
    <recommendedName>
        <fullName evidence="4">Type 1 phosphatases regulator</fullName>
    </recommendedName>
</protein>
<reference evidence="2 3" key="1">
    <citation type="journal article" date="2012" name="Genome Biol.">
        <title>The genome of the polar eukaryotic microalga coccomyxa subellipsoidea reveals traits of cold adaptation.</title>
        <authorList>
            <person name="Blanc G."/>
            <person name="Agarkova I."/>
            <person name="Grimwood J."/>
            <person name="Kuo A."/>
            <person name="Brueggeman A."/>
            <person name="Dunigan D."/>
            <person name="Gurnon J."/>
            <person name="Ladunga I."/>
            <person name="Lindquist E."/>
            <person name="Lucas S."/>
            <person name="Pangilinan J."/>
            <person name="Proschold T."/>
            <person name="Salamov A."/>
            <person name="Schmutz J."/>
            <person name="Weeks D."/>
            <person name="Yamada T."/>
            <person name="Claverie J.M."/>
            <person name="Grigoriev I."/>
            <person name="Van Etten J."/>
            <person name="Lomsadze A."/>
            <person name="Borodovsky M."/>
        </authorList>
    </citation>
    <scope>NUCLEOTIDE SEQUENCE [LARGE SCALE GENOMIC DNA]</scope>
    <source>
        <strain evidence="2 3">C-169</strain>
    </source>
</reference>
<dbReference type="Proteomes" id="UP000007264">
    <property type="component" value="Unassembled WGS sequence"/>
</dbReference>
<dbReference type="KEGG" id="csl:COCSUDRAFT_52266"/>
<dbReference type="PANTHER" id="PTHR20835">
    <property type="entry name" value="E3 UBIQUITIN-PROTEIN LIGASE PPP1R11-RELATED"/>
    <property type="match status" value="1"/>
</dbReference>
<dbReference type="OrthoDB" id="307488at2759"/>
<dbReference type="STRING" id="574566.I0ZAV6"/>
<keyword evidence="3" id="KW-1185">Reference proteome</keyword>
<proteinExistence type="predicted"/>
<dbReference type="RefSeq" id="XP_005652319.1">
    <property type="nucleotide sequence ID" value="XM_005652262.1"/>
</dbReference>
<name>I0ZAV6_COCSC</name>
<evidence type="ECO:0008006" key="4">
    <source>
        <dbReference type="Google" id="ProtNLM"/>
    </source>
</evidence>
<dbReference type="InterPro" id="IPR011107">
    <property type="entry name" value="PPI_Ypi1"/>
</dbReference>
<evidence type="ECO:0000313" key="3">
    <source>
        <dbReference type="Proteomes" id="UP000007264"/>
    </source>
</evidence>
<feature type="compositionally biased region" description="Polar residues" evidence="1">
    <location>
        <begin position="16"/>
        <end position="25"/>
    </location>
</feature>
<evidence type="ECO:0000313" key="2">
    <source>
        <dbReference type="EMBL" id="EIE27775.1"/>
    </source>
</evidence>
<dbReference type="AlphaFoldDB" id="I0ZAV6"/>
<organism evidence="2 3">
    <name type="scientific">Coccomyxa subellipsoidea (strain C-169)</name>
    <name type="common">Green microalga</name>
    <dbReference type="NCBI Taxonomy" id="574566"/>
    <lineage>
        <taxon>Eukaryota</taxon>
        <taxon>Viridiplantae</taxon>
        <taxon>Chlorophyta</taxon>
        <taxon>core chlorophytes</taxon>
        <taxon>Trebouxiophyceae</taxon>
        <taxon>Trebouxiophyceae incertae sedis</taxon>
        <taxon>Coccomyxaceae</taxon>
        <taxon>Coccomyxa</taxon>
        <taxon>Coccomyxa subellipsoidea</taxon>
    </lineage>
</organism>
<feature type="region of interest" description="Disordered" evidence="1">
    <location>
        <begin position="1"/>
        <end position="25"/>
    </location>
</feature>